<dbReference type="RefSeq" id="WP_135705248.1">
    <property type="nucleotide sequence ID" value="NZ_CP038635.1"/>
</dbReference>
<accession>A0A4P7LBH4</accession>
<evidence type="ECO:0000313" key="2">
    <source>
        <dbReference type="Proteomes" id="UP000295294"/>
    </source>
</evidence>
<proteinExistence type="predicted"/>
<dbReference type="EMBL" id="CP038635">
    <property type="protein sequence ID" value="QBY53190.1"/>
    <property type="molecule type" value="Genomic_DNA"/>
</dbReference>
<dbReference type="SUPFAM" id="SSF51161">
    <property type="entry name" value="Trimeric LpxA-like enzymes"/>
    <property type="match status" value="1"/>
</dbReference>
<dbReference type="InterPro" id="IPR011004">
    <property type="entry name" value="Trimer_LpxA-like_sf"/>
</dbReference>
<dbReference type="AlphaFoldDB" id="A0A4P7LBH4"/>
<dbReference type="Proteomes" id="UP000295294">
    <property type="component" value="Chromosome 2"/>
</dbReference>
<dbReference type="KEGG" id="cox:E0W60_19035"/>
<dbReference type="Gene3D" id="2.160.10.10">
    <property type="entry name" value="Hexapeptide repeat proteins"/>
    <property type="match status" value="1"/>
</dbReference>
<gene>
    <name evidence="1" type="ORF">E0W60_19035</name>
</gene>
<dbReference type="OrthoDB" id="8927673at2"/>
<protein>
    <recommendedName>
        <fullName evidence="3">Polymer-forming cytoskeletal protein</fullName>
    </recommendedName>
</protein>
<name>A0A4P7LBH4_9BURK</name>
<sequence length="358" mass="38219">MWALLLGILTMLLFGLPLIPAVLEWRRRLDVRPLAIDSEHTLDVAAVAADFRAMVGRGGARQGLRGRLYSANALRPLVQVTGTFMPTAAEALIGTCARTIVTSGSLVLPDGYTFSRDIYGRRGISTGRRNRMQVLLSEGEILVRSDSEVQRWAHARTVHVEPRCRLLGPLSALYAMRLEEDCEFTSVSAAEIGFGGRHLAAPPDMDATAPPGGDWAHEVLNPPSEPSDGRWLVTHDMTFPAGTLYRGDLIVQGDLWIGSGARVIGSVKANGRIWLGPRVRIDGALIAGGAISIARECAIAGPVAAEREIEVGARSVIGAANKRTTVVAPVLRVRVGTVVYGAACAPEKGRVLADVATP</sequence>
<reference evidence="1 2" key="1">
    <citation type="submission" date="2019-03" db="EMBL/GenBank/DDBJ databases">
        <title>Efficiently degradation of phenoxyalkanoic acid herbicides by Cupriavidus oxalaticus strain X32.</title>
        <authorList>
            <person name="Sheng X."/>
        </authorList>
    </citation>
    <scope>NUCLEOTIDE SEQUENCE [LARGE SCALE GENOMIC DNA]</scope>
    <source>
        <strain evidence="1 2">X32</strain>
    </source>
</reference>
<organism evidence="1 2">
    <name type="scientific">Cupriavidus oxalaticus</name>
    <dbReference type="NCBI Taxonomy" id="96344"/>
    <lineage>
        <taxon>Bacteria</taxon>
        <taxon>Pseudomonadati</taxon>
        <taxon>Pseudomonadota</taxon>
        <taxon>Betaproteobacteria</taxon>
        <taxon>Burkholderiales</taxon>
        <taxon>Burkholderiaceae</taxon>
        <taxon>Cupriavidus</taxon>
    </lineage>
</organism>
<evidence type="ECO:0000313" key="1">
    <source>
        <dbReference type="EMBL" id="QBY53190.1"/>
    </source>
</evidence>
<evidence type="ECO:0008006" key="3">
    <source>
        <dbReference type="Google" id="ProtNLM"/>
    </source>
</evidence>